<gene>
    <name evidence="7" type="ORF">DXT89_09975</name>
</gene>
<dbReference type="InterPro" id="IPR001647">
    <property type="entry name" value="HTH_TetR"/>
</dbReference>
<organism evidence="7 8">
    <name type="scientific">Agrobacterium vitis</name>
    <name type="common">Rhizobium vitis</name>
    <dbReference type="NCBI Taxonomy" id="373"/>
    <lineage>
        <taxon>Bacteria</taxon>
        <taxon>Pseudomonadati</taxon>
        <taxon>Pseudomonadota</taxon>
        <taxon>Alphaproteobacteria</taxon>
        <taxon>Hyphomicrobiales</taxon>
        <taxon>Rhizobiaceae</taxon>
        <taxon>Rhizobium/Agrobacterium group</taxon>
        <taxon>Agrobacterium</taxon>
    </lineage>
</organism>
<comment type="caution">
    <text evidence="7">The sequence shown here is derived from an EMBL/GenBank/DDBJ whole genome shotgun (WGS) entry which is preliminary data.</text>
</comment>
<dbReference type="InterPro" id="IPR036271">
    <property type="entry name" value="Tet_transcr_reg_TetR-rel_C_sf"/>
</dbReference>
<evidence type="ECO:0000313" key="8">
    <source>
        <dbReference type="Proteomes" id="UP000436911"/>
    </source>
</evidence>
<dbReference type="GeneID" id="60681218"/>
<dbReference type="Pfam" id="PF16859">
    <property type="entry name" value="TetR_C_11"/>
    <property type="match status" value="1"/>
</dbReference>
<dbReference type="GO" id="GO:0000976">
    <property type="term" value="F:transcription cis-regulatory region binding"/>
    <property type="evidence" value="ECO:0007669"/>
    <property type="project" value="TreeGrafter"/>
</dbReference>
<reference evidence="7 8" key="1">
    <citation type="submission" date="2018-08" db="EMBL/GenBank/DDBJ databases">
        <title>Genome sequencing of Agrobacterium vitis strain ICMP 10754.</title>
        <authorList>
            <person name="Visnovsky S.B."/>
            <person name="Pitman A.R."/>
        </authorList>
    </citation>
    <scope>NUCLEOTIDE SEQUENCE [LARGE SCALE GENOMIC DNA]</scope>
    <source>
        <strain evidence="7 8">ICMP 10754</strain>
    </source>
</reference>
<proteinExistence type="predicted"/>
<dbReference type="GO" id="GO:0003700">
    <property type="term" value="F:DNA-binding transcription factor activity"/>
    <property type="evidence" value="ECO:0007669"/>
    <property type="project" value="TreeGrafter"/>
</dbReference>
<dbReference type="AlphaFoldDB" id="A0A368NZZ2"/>
<feature type="region of interest" description="Disordered" evidence="5">
    <location>
        <begin position="1"/>
        <end position="22"/>
    </location>
</feature>
<dbReference type="RefSeq" id="WP_060719468.1">
    <property type="nucleotide sequence ID" value="NZ_CP055265.1"/>
</dbReference>
<dbReference type="Proteomes" id="UP000436911">
    <property type="component" value="Unassembled WGS sequence"/>
</dbReference>
<keyword evidence="2 4" id="KW-0238">DNA-binding</keyword>
<dbReference type="InterPro" id="IPR011075">
    <property type="entry name" value="TetR_C"/>
</dbReference>
<feature type="domain" description="HTH tetR-type" evidence="6">
    <location>
        <begin position="21"/>
        <end position="81"/>
    </location>
</feature>
<evidence type="ECO:0000256" key="2">
    <source>
        <dbReference type="ARBA" id="ARBA00023125"/>
    </source>
</evidence>
<accession>A0A368NZZ2</accession>
<evidence type="ECO:0000256" key="5">
    <source>
        <dbReference type="SAM" id="MobiDB-lite"/>
    </source>
</evidence>
<dbReference type="PANTHER" id="PTHR30055">
    <property type="entry name" value="HTH-TYPE TRANSCRIPTIONAL REGULATOR RUTR"/>
    <property type="match status" value="1"/>
</dbReference>
<dbReference type="OrthoDB" id="9796019at2"/>
<dbReference type="Gene3D" id="1.10.357.10">
    <property type="entry name" value="Tetracycline Repressor, domain 2"/>
    <property type="match status" value="1"/>
</dbReference>
<evidence type="ECO:0000259" key="6">
    <source>
        <dbReference type="PROSITE" id="PS50977"/>
    </source>
</evidence>
<dbReference type="PROSITE" id="PS50977">
    <property type="entry name" value="HTH_TETR_2"/>
    <property type="match status" value="1"/>
</dbReference>
<dbReference type="Gene3D" id="1.10.10.60">
    <property type="entry name" value="Homeodomain-like"/>
    <property type="match status" value="1"/>
</dbReference>
<keyword evidence="1" id="KW-0805">Transcription regulation</keyword>
<name>A0A368NZZ2_AGRVI</name>
<dbReference type="InterPro" id="IPR009057">
    <property type="entry name" value="Homeodomain-like_sf"/>
</dbReference>
<protein>
    <submittedName>
        <fullName evidence="7">TetR/AcrR family transcriptional regulator</fullName>
    </submittedName>
</protein>
<evidence type="ECO:0000313" key="7">
    <source>
        <dbReference type="EMBL" id="KAA3528559.1"/>
    </source>
</evidence>
<dbReference type="InterPro" id="IPR050109">
    <property type="entry name" value="HTH-type_TetR-like_transc_reg"/>
</dbReference>
<feature type="DNA-binding region" description="H-T-H motif" evidence="4">
    <location>
        <begin position="44"/>
        <end position="63"/>
    </location>
</feature>
<dbReference type="SUPFAM" id="SSF46689">
    <property type="entry name" value="Homeodomain-like"/>
    <property type="match status" value="1"/>
</dbReference>
<evidence type="ECO:0000256" key="4">
    <source>
        <dbReference type="PROSITE-ProRule" id="PRU00335"/>
    </source>
</evidence>
<dbReference type="PANTHER" id="PTHR30055:SF148">
    <property type="entry name" value="TETR-FAMILY TRANSCRIPTIONAL REGULATOR"/>
    <property type="match status" value="1"/>
</dbReference>
<keyword evidence="3" id="KW-0804">Transcription</keyword>
<dbReference type="SUPFAM" id="SSF48498">
    <property type="entry name" value="Tetracyclin repressor-like, C-terminal domain"/>
    <property type="match status" value="1"/>
</dbReference>
<evidence type="ECO:0000256" key="1">
    <source>
        <dbReference type="ARBA" id="ARBA00023015"/>
    </source>
</evidence>
<dbReference type="EMBL" id="QUSG01000004">
    <property type="protein sequence ID" value="KAA3528559.1"/>
    <property type="molecule type" value="Genomic_DNA"/>
</dbReference>
<evidence type="ECO:0000256" key="3">
    <source>
        <dbReference type="ARBA" id="ARBA00023163"/>
    </source>
</evidence>
<sequence>MSIVLNADDSNSPQQGRPRDKNLDDALIRITLELLSQTGLEGVTMAKVGRLSGIPATSIYRRYPDAKSLVMAAIEDDLAKLQLHLEDHGSLRADLFAFLKMLAEALNPERARMLAGLLLPMHHDPELAALLSKKLEAIRNEGWRGVIDRAVQRGALRAQALEVEPLDDVAQTMIFYQAVVRRMPADEVFLNRLLDTVLMPALQRLGDGEPETNVGSA</sequence>